<dbReference type="PANTHER" id="PTHR11638:SF18">
    <property type="entry name" value="HEAT SHOCK PROTEIN 104"/>
    <property type="match status" value="1"/>
</dbReference>
<evidence type="ECO:0000256" key="1">
    <source>
        <dbReference type="ARBA" id="ARBA00022741"/>
    </source>
</evidence>
<dbReference type="GO" id="GO:0016887">
    <property type="term" value="F:ATP hydrolysis activity"/>
    <property type="evidence" value="ECO:0007669"/>
    <property type="project" value="InterPro"/>
</dbReference>
<dbReference type="SMART" id="SM00382">
    <property type="entry name" value="AAA"/>
    <property type="match status" value="1"/>
</dbReference>
<dbReference type="GO" id="GO:0006508">
    <property type="term" value="P:proteolysis"/>
    <property type="evidence" value="ECO:0007669"/>
    <property type="project" value="UniProtKB-KW"/>
</dbReference>
<keyword evidence="4" id="KW-0378">Hydrolase</keyword>
<keyword evidence="4" id="KW-0645">Protease</keyword>
<organism evidence="4">
    <name type="scientific">Chromera velia</name>
    <dbReference type="NCBI Taxonomy" id="505693"/>
    <lineage>
        <taxon>Eukaryota</taxon>
        <taxon>Sar</taxon>
        <taxon>Alveolata</taxon>
        <taxon>Colpodellida</taxon>
        <taxon>Chromeraceae</taxon>
        <taxon>Chromera</taxon>
    </lineage>
</organism>
<dbReference type="GO" id="GO:0005524">
    <property type="term" value="F:ATP binding"/>
    <property type="evidence" value="ECO:0007669"/>
    <property type="project" value="UniProtKB-KW"/>
</dbReference>
<gene>
    <name evidence="4" type="primary">clpC</name>
</gene>
<keyword evidence="4" id="KW-0934">Plastid</keyword>
<keyword evidence="4" id="KW-0150">Chloroplast</keyword>
<reference evidence="4" key="1">
    <citation type="journal article" date="2010" name="Proc. Natl. Acad. Sci. U.S.A.">
        <title>A common red algal origin of the apicomplexan, dinoflagellate, and heterokont plastids.</title>
        <authorList>
            <person name="Janouskovec J."/>
            <person name="Horak A."/>
            <person name="Obornik M."/>
            <person name="Lukes J."/>
            <person name="Keeling P.J."/>
        </authorList>
    </citation>
    <scope>NUCLEOTIDE SEQUENCE</scope>
    <source>
        <strain evidence="4">CCMP2878</strain>
    </source>
</reference>
<dbReference type="GO" id="GO:0008233">
    <property type="term" value="F:peptidase activity"/>
    <property type="evidence" value="ECO:0007669"/>
    <property type="project" value="UniProtKB-KW"/>
</dbReference>
<dbReference type="GeneID" id="9480900"/>
<dbReference type="PRINTS" id="PR00300">
    <property type="entry name" value="CLPPROTEASEA"/>
</dbReference>
<dbReference type="VEuPathDB" id="CryptoDB:Cvel_18344"/>
<dbReference type="AlphaFoldDB" id="D9IXI7"/>
<dbReference type="PANTHER" id="PTHR11638">
    <property type="entry name" value="ATP-DEPENDENT CLP PROTEASE"/>
    <property type="match status" value="1"/>
</dbReference>
<dbReference type="InterPro" id="IPR003593">
    <property type="entry name" value="AAA+_ATPase"/>
</dbReference>
<dbReference type="InterPro" id="IPR003959">
    <property type="entry name" value="ATPase_AAA_core"/>
</dbReference>
<dbReference type="CDD" id="cd19499">
    <property type="entry name" value="RecA-like_ClpB_Hsp104-like"/>
    <property type="match status" value="1"/>
</dbReference>
<accession>D9IXI7</accession>
<evidence type="ECO:0000259" key="3">
    <source>
        <dbReference type="SMART" id="SM00382"/>
    </source>
</evidence>
<sequence length="1090" mass="127121">MLLNHKPKLPDQVAYGHATALLDCLKLLKSLPRTRRLEHRMFLRFLCERDSYMLSLLAGVFGCSVKKFTSYIKENLDKDINKVIKKFGKARRSKLPTKILPPETPLSKQFRRLSTTLLERLDLQVNITCMTLFSLWVYCAPRGLWMICEDLGLDFYQVESRSVQAEMGQLKKRALELTNPENIQLENRRLILKMLKKQYYVRKKGIKKDLNKARYYFQYCVSKQIRRERQFKGRGFRKLVIEGRLFIKKLKLKLKAFSKWKVSIAEKEMRALTSIARAVKSESNLKDDVTQWLKENLQAYRLENLRDKYRYLKNYAAFLVPRKMSEILCEVYAFIRFRTLAANLEVRVQNICRGILCSNEKYAFVQKGIAYIKDYNSVCDYYGLPWAKILKRPPTPFCSVSKLKSMAHASRRRELISTLRARDKSNFFIQTFTGDDGELFLENTYLRWNHGDMPSEMTQKHVLFVDPKTLFKRANPFHFFEKFNNLPADIRNMYYNKILFIPDIGKLFQWEWLEQFEYPEEATFTNWCFTLNSHYNCKIVGTITDQDFHNYVSHKSHFLKTVHQVPLAAATADMFDEALKNMKTKYVRIGNTFINAQVVKYAVEIATKYQLYPCEEIERVIRLFYISVAKFRIYLWVKLQVLILKPFVEEYAFALDMFTFCWDVELPLYALVVRPQLAVTTSELLNYKPIYECSYLNPLEVPYESSVSLVEALALDCYHLEQKLNLYKKTALMEANDLLGEYFFFPRGFLVQTIIEESTLTYSQLNLEKTNPPISEIMDTLSLRVIGQRRAVRTLSVILNTINLGFQNKNKPIVSLFFAGPTGVGKTELAKALAAQVFGSDQNMIRFDMSEFKSEGSDARLIGSPPGYVGYGEGGELTNAVLKNPYALILFDEFEKASPSISTLLLQLLDDGRLTDRSGASVDFSNTIVIFTTNVGYPRKANVPGKRNLEDLDMENMAMFEHPDPSAAPPEIDEDELLELLEIYGEDQVYLAGEIIEEGYVADHEWYNFFFFRERDSEKRTYIPTQLSDTTYSKSIANRLIPNNLLSKEEYFAFKTNEKAVKRLIISRLQKRYFQKNKYRKQRPTRSTEL</sequence>
<geneLocation type="chloroplast" evidence="4"/>
<protein>
    <submittedName>
        <fullName evidence="4">Clp protease ATP binding subunit</fullName>
    </submittedName>
</protein>
<reference evidence="4" key="2">
    <citation type="submission" date="2013-03" db="EMBL/GenBank/DDBJ databases">
        <title>Split photosystem protein, linear topology, and growth of structural complexity in the recombination-driven plastid genome of Chromera velia.</title>
        <authorList>
            <person name="Janouskovec J."/>
            <person name="Sobotka R."/>
            <person name="Lai D.-H."/>
            <person name="Flegontov P."/>
            <person name="Konik P."/>
            <person name="Komenda J."/>
            <person name="Ali S."/>
            <person name="Prasil O."/>
            <person name="Pain A."/>
            <person name="Obornik M."/>
            <person name="Lukes J."/>
            <person name="Keeling P.J."/>
        </authorList>
    </citation>
    <scope>NUCLEOTIDE SEQUENCE</scope>
    <source>
        <strain evidence="4">CCMP2878</strain>
    </source>
</reference>
<keyword evidence="1" id="KW-0547">Nucleotide-binding</keyword>
<feature type="domain" description="AAA+ ATPase" evidence="3">
    <location>
        <begin position="812"/>
        <end position="964"/>
    </location>
</feature>
<dbReference type="EMBL" id="HM222967">
    <property type="protein sequence ID" value="ADJ66515.2"/>
    <property type="molecule type" value="Genomic_DNA"/>
</dbReference>
<dbReference type="GO" id="GO:0005737">
    <property type="term" value="C:cytoplasm"/>
    <property type="evidence" value="ECO:0007669"/>
    <property type="project" value="TreeGrafter"/>
</dbReference>
<dbReference type="GO" id="GO:0034605">
    <property type="term" value="P:cellular response to heat"/>
    <property type="evidence" value="ECO:0007669"/>
    <property type="project" value="TreeGrafter"/>
</dbReference>
<dbReference type="Pfam" id="PF07724">
    <property type="entry name" value="AAA_2"/>
    <property type="match status" value="1"/>
</dbReference>
<dbReference type="Gene3D" id="3.40.50.300">
    <property type="entry name" value="P-loop containing nucleotide triphosphate hydrolases"/>
    <property type="match status" value="1"/>
</dbReference>
<dbReference type="InterPro" id="IPR050130">
    <property type="entry name" value="ClpA_ClpB"/>
</dbReference>
<proteinExistence type="predicted"/>
<keyword evidence="2" id="KW-0067">ATP-binding</keyword>
<dbReference type="RefSeq" id="YP_003795273.2">
    <property type="nucleotide sequence ID" value="NC_014340.2"/>
</dbReference>
<dbReference type="InterPro" id="IPR001270">
    <property type="entry name" value="ClpA/B"/>
</dbReference>
<evidence type="ECO:0000256" key="2">
    <source>
        <dbReference type="ARBA" id="ARBA00022840"/>
    </source>
</evidence>
<dbReference type="SUPFAM" id="SSF52540">
    <property type="entry name" value="P-loop containing nucleoside triphosphate hydrolases"/>
    <property type="match status" value="1"/>
</dbReference>
<evidence type="ECO:0000313" key="4">
    <source>
        <dbReference type="EMBL" id="ADJ66515.2"/>
    </source>
</evidence>
<dbReference type="VEuPathDB" id="CryptoDB:Cvel_11298"/>
<dbReference type="InterPro" id="IPR027417">
    <property type="entry name" value="P-loop_NTPase"/>
</dbReference>
<name>D9IXI7_9ALVE</name>